<feature type="compositionally biased region" description="Polar residues" evidence="1">
    <location>
        <begin position="197"/>
        <end position="209"/>
    </location>
</feature>
<feature type="region of interest" description="Disordered" evidence="1">
    <location>
        <begin position="338"/>
        <end position="357"/>
    </location>
</feature>
<gene>
    <name evidence="2" type="ORF">VP1G_09128</name>
</gene>
<name>A0A194VDD1_CYTMA</name>
<dbReference type="EMBL" id="KN714795">
    <property type="protein sequence ID" value="KUI62007.1"/>
    <property type="molecule type" value="Genomic_DNA"/>
</dbReference>
<feature type="compositionally biased region" description="Polar residues" evidence="1">
    <location>
        <begin position="348"/>
        <end position="357"/>
    </location>
</feature>
<proteinExistence type="predicted"/>
<evidence type="ECO:0000313" key="2">
    <source>
        <dbReference type="EMBL" id="KUI62007.1"/>
    </source>
</evidence>
<accession>A0A194VDD1</accession>
<sequence>MHRDKDGLDFDYLGKWQAVNRIRRHRSLQSQVAFVAGHLPADAMEEDTEMARLLPKTCSRDSSPASFVTARTHLSSDHDVILPSGPQSGETQVPPKGIFARRSPMPKSSPNGSRQAPEGAPGTRWSSREEQSDKPVVGPYAFYVPTVQEESVDSEQSKSVRSPSASATSGGKRKMAYEEEEISSAQAQSAAKKRKTTSNARSLSASTTWRSKRKMVYEEEDHDQSQPSSTQGQSAAKKRKTVTHTIPPPAAATSAGKGKRDRKEDCAAQEQAKTVVAKKRRASKSTKPPQTSALSGPQTTQGVSAVARVTRAQRRLFSEGNAQLFRLGQHGELDVQGISDQVQEDDVSNNTATGRLK</sequence>
<feature type="region of interest" description="Disordered" evidence="1">
    <location>
        <begin position="77"/>
        <end position="305"/>
    </location>
</feature>
<organism evidence="2 3">
    <name type="scientific">Cytospora mali</name>
    <name type="common">Apple Valsa canker fungus</name>
    <name type="synonym">Valsa mali</name>
    <dbReference type="NCBI Taxonomy" id="578113"/>
    <lineage>
        <taxon>Eukaryota</taxon>
        <taxon>Fungi</taxon>
        <taxon>Dikarya</taxon>
        <taxon>Ascomycota</taxon>
        <taxon>Pezizomycotina</taxon>
        <taxon>Sordariomycetes</taxon>
        <taxon>Sordariomycetidae</taxon>
        <taxon>Diaporthales</taxon>
        <taxon>Cytosporaceae</taxon>
        <taxon>Cytospora</taxon>
    </lineage>
</organism>
<dbReference type="OrthoDB" id="5240270at2759"/>
<evidence type="ECO:0000256" key="1">
    <source>
        <dbReference type="SAM" id="MobiDB-lite"/>
    </source>
</evidence>
<feature type="compositionally biased region" description="Polar residues" evidence="1">
    <location>
        <begin position="225"/>
        <end position="234"/>
    </location>
</feature>
<protein>
    <submittedName>
        <fullName evidence="2">Uncharacterized protein</fullName>
    </submittedName>
</protein>
<evidence type="ECO:0000313" key="3">
    <source>
        <dbReference type="Proteomes" id="UP000078576"/>
    </source>
</evidence>
<reference evidence="3" key="1">
    <citation type="submission" date="2014-12" db="EMBL/GenBank/DDBJ databases">
        <title>Genome Sequence of Valsa Canker Pathogens Uncovers a Specific Adaption of Colonization on Woody Bark.</title>
        <authorList>
            <person name="Yin Z."/>
            <person name="Liu H."/>
            <person name="Gao X."/>
            <person name="Li Z."/>
            <person name="Song N."/>
            <person name="Ke X."/>
            <person name="Dai Q."/>
            <person name="Wu Y."/>
            <person name="Sun Y."/>
            <person name="Xu J.-R."/>
            <person name="Kang Z.K."/>
            <person name="Wang L."/>
            <person name="Huang L."/>
        </authorList>
    </citation>
    <scope>NUCLEOTIDE SEQUENCE [LARGE SCALE GENOMIC DNA]</scope>
    <source>
        <strain evidence="3">SXYL134</strain>
    </source>
</reference>
<dbReference type="Proteomes" id="UP000078576">
    <property type="component" value="Unassembled WGS sequence"/>
</dbReference>
<feature type="compositionally biased region" description="Polar residues" evidence="1">
    <location>
        <begin position="285"/>
        <end position="303"/>
    </location>
</feature>
<keyword evidence="3" id="KW-1185">Reference proteome</keyword>
<dbReference type="AlphaFoldDB" id="A0A194VDD1"/>
<feature type="compositionally biased region" description="Polar residues" evidence="1">
    <location>
        <begin position="157"/>
        <end position="169"/>
    </location>
</feature>